<name>A0A174E7L1_9FIRM</name>
<dbReference type="RefSeq" id="WP_008703647.1">
    <property type="nucleotide sequence ID" value="NZ_BTHH01000016.1"/>
</dbReference>
<sequence>MKARILVIEDEMSINDLLCMNLEIAGYETVGYLDGNEAYEAIIQDHAFQCALVDIMLPGRDGYSLLPKLKQYEIPVIFLTAKGDIASKIKGLKDGAEDYIVKPFEMLEVMVRLEKVLERNGTVQEQIQIGDVIIDTASRTVTKLGMEIYLKPMEYNCLMVFAKNPNKALTRNQILQELWNEEFCGETRTVDAHVGRIRKKLGWQDKIKTIPRIGYRLEVDL</sequence>
<dbReference type="CDD" id="cd00383">
    <property type="entry name" value="trans_reg_C"/>
    <property type="match status" value="1"/>
</dbReference>
<dbReference type="GO" id="GO:0000156">
    <property type="term" value="F:phosphorelay response regulator activity"/>
    <property type="evidence" value="ECO:0007669"/>
    <property type="project" value="TreeGrafter"/>
</dbReference>
<dbReference type="Pfam" id="PF00072">
    <property type="entry name" value="Response_reg"/>
    <property type="match status" value="1"/>
</dbReference>
<dbReference type="PANTHER" id="PTHR48111:SF1">
    <property type="entry name" value="TWO-COMPONENT RESPONSE REGULATOR ORR33"/>
    <property type="match status" value="1"/>
</dbReference>
<evidence type="ECO:0000256" key="7">
    <source>
        <dbReference type="ARBA" id="ARBA00024867"/>
    </source>
</evidence>
<evidence type="ECO:0000256" key="3">
    <source>
        <dbReference type="ARBA" id="ARBA00023012"/>
    </source>
</evidence>
<evidence type="ECO:0000256" key="1">
    <source>
        <dbReference type="ARBA" id="ARBA00018672"/>
    </source>
</evidence>
<proteinExistence type="predicted"/>
<gene>
    <name evidence="12" type="primary">srrA_2</name>
    <name evidence="14" type="synonym">srrA_1</name>
    <name evidence="14" type="ORF">BWLFYP14_02149</name>
    <name evidence="12" type="ORF">ERS852478_02471</name>
    <name evidence="13" type="ORF">GT728_15205</name>
</gene>
<dbReference type="GO" id="GO:0006355">
    <property type="term" value="P:regulation of DNA-templated transcription"/>
    <property type="evidence" value="ECO:0007669"/>
    <property type="project" value="InterPro"/>
</dbReference>
<dbReference type="InterPro" id="IPR036388">
    <property type="entry name" value="WH-like_DNA-bd_sf"/>
</dbReference>
<feature type="DNA-binding region" description="OmpR/PhoB-type" evidence="9">
    <location>
        <begin position="124"/>
        <end position="219"/>
    </location>
</feature>
<evidence type="ECO:0000313" key="14">
    <source>
        <dbReference type="EMBL" id="VUX65772.1"/>
    </source>
</evidence>
<dbReference type="InterPro" id="IPR011006">
    <property type="entry name" value="CheY-like_superfamily"/>
</dbReference>
<reference evidence="13 17" key="2">
    <citation type="journal article" date="2019" name="Nat. Med.">
        <title>A library of human gut bacterial isolates paired with longitudinal multiomics data enables mechanistic microbiome research.</title>
        <authorList>
            <person name="Poyet M."/>
            <person name="Groussin M."/>
            <person name="Gibbons S.M."/>
            <person name="Avila-Pacheco J."/>
            <person name="Jiang X."/>
            <person name="Kearney S.M."/>
            <person name="Perrotta A.R."/>
            <person name="Berdy B."/>
            <person name="Zhao S."/>
            <person name="Lieberman T.D."/>
            <person name="Swanson P.K."/>
            <person name="Smith M."/>
            <person name="Roesemann S."/>
            <person name="Alexander J.E."/>
            <person name="Rich S.A."/>
            <person name="Livny J."/>
            <person name="Vlamakis H."/>
            <person name="Clish C."/>
            <person name="Bullock K."/>
            <person name="Deik A."/>
            <person name="Scott J."/>
            <person name="Pierce K.A."/>
            <person name="Xavier R.J."/>
            <person name="Alm E.J."/>
        </authorList>
    </citation>
    <scope>NUCLEOTIDE SEQUENCE [LARGE SCALE GENOMIC DNA]</scope>
    <source>
        <strain evidence="13 17">BIOML-A1</strain>
    </source>
</reference>
<dbReference type="Proteomes" id="UP000477285">
    <property type="component" value="Unassembled WGS sequence"/>
</dbReference>
<dbReference type="InterPro" id="IPR001789">
    <property type="entry name" value="Sig_transdc_resp-reg_receiver"/>
</dbReference>
<dbReference type="Proteomes" id="UP000095431">
    <property type="component" value="Unassembled WGS sequence"/>
</dbReference>
<dbReference type="Gene3D" id="3.40.50.2300">
    <property type="match status" value="1"/>
</dbReference>
<organism evidence="12 15">
    <name type="scientific">Blautia wexlerae</name>
    <dbReference type="NCBI Taxonomy" id="418240"/>
    <lineage>
        <taxon>Bacteria</taxon>
        <taxon>Bacillati</taxon>
        <taxon>Bacillota</taxon>
        <taxon>Clostridia</taxon>
        <taxon>Lachnospirales</taxon>
        <taxon>Lachnospiraceae</taxon>
        <taxon>Blautia</taxon>
    </lineage>
</organism>
<evidence type="ECO:0000313" key="16">
    <source>
        <dbReference type="Proteomes" id="UP000366766"/>
    </source>
</evidence>
<feature type="domain" description="Response regulatory" evidence="10">
    <location>
        <begin position="4"/>
        <end position="117"/>
    </location>
</feature>
<keyword evidence="2 8" id="KW-0597">Phosphoprotein</keyword>
<evidence type="ECO:0000313" key="12">
    <source>
        <dbReference type="EMBL" id="CUO32548.1"/>
    </source>
</evidence>
<dbReference type="PROSITE" id="PS50110">
    <property type="entry name" value="RESPONSE_REGULATORY"/>
    <property type="match status" value="1"/>
</dbReference>
<dbReference type="Gene3D" id="1.10.10.10">
    <property type="entry name" value="Winged helix-like DNA-binding domain superfamily/Winged helix DNA-binding domain"/>
    <property type="match status" value="1"/>
</dbReference>
<comment type="function">
    <text evidence="7">May play the central regulatory role in sporulation. It may be an element of the effector pathway responsible for the activation of sporulation genes in response to nutritional stress. Spo0A may act in concert with spo0H (a sigma factor) to control the expression of some genes that are critical to the sporulation process.</text>
</comment>
<keyword evidence="6" id="KW-0804">Transcription</keyword>
<dbReference type="EMBL" id="WWVQ01000042">
    <property type="protein sequence ID" value="MZL34504.1"/>
    <property type="molecule type" value="Genomic_DNA"/>
</dbReference>
<dbReference type="CDD" id="cd17574">
    <property type="entry name" value="REC_OmpR"/>
    <property type="match status" value="1"/>
</dbReference>
<dbReference type="InterPro" id="IPR001867">
    <property type="entry name" value="OmpR/PhoB-type_DNA-bd"/>
</dbReference>
<evidence type="ECO:0000313" key="13">
    <source>
        <dbReference type="EMBL" id="MZL34504.1"/>
    </source>
</evidence>
<dbReference type="SMART" id="SM00448">
    <property type="entry name" value="REC"/>
    <property type="match status" value="1"/>
</dbReference>
<evidence type="ECO:0000313" key="17">
    <source>
        <dbReference type="Proteomes" id="UP000477285"/>
    </source>
</evidence>
<evidence type="ECO:0000256" key="6">
    <source>
        <dbReference type="ARBA" id="ARBA00023163"/>
    </source>
</evidence>
<dbReference type="EMBL" id="CABHOF010000039">
    <property type="protein sequence ID" value="VUX65772.1"/>
    <property type="molecule type" value="Genomic_DNA"/>
</dbReference>
<dbReference type="GO" id="GO:0005829">
    <property type="term" value="C:cytosol"/>
    <property type="evidence" value="ECO:0007669"/>
    <property type="project" value="TreeGrafter"/>
</dbReference>
<dbReference type="SMART" id="SM00862">
    <property type="entry name" value="Trans_reg_C"/>
    <property type="match status" value="1"/>
</dbReference>
<evidence type="ECO:0000259" key="11">
    <source>
        <dbReference type="PROSITE" id="PS51755"/>
    </source>
</evidence>
<evidence type="ECO:0000256" key="5">
    <source>
        <dbReference type="ARBA" id="ARBA00023125"/>
    </source>
</evidence>
<dbReference type="EMBL" id="CYZN01000016">
    <property type="protein sequence ID" value="CUO32548.1"/>
    <property type="molecule type" value="Genomic_DNA"/>
</dbReference>
<dbReference type="InterPro" id="IPR039420">
    <property type="entry name" value="WalR-like"/>
</dbReference>
<evidence type="ECO:0000256" key="8">
    <source>
        <dbReference type="PROSITE-ProRule" id="PRU00169"/>
    </source>
</evidence>
<protein>
    <recommendedName>
        <fullName evidence="1">Stage 0 sporulation protein A homolog</fullName>
    </recommendedName>
</protein>
<reference evidence="14 16" key="3">
    <citation type="submission" date="2019-07" db="EMBL/GenBank/DDBJ databases">
        <authorList>
            <person name="Chang H.-W."/>
            <person name="Raman A."/>
            <person name="Venkatesh S."/>
            <person name="Gehrig J."/>
        </authorList>
    </citation>
    <scope>NUCLEOTIDE SEQUENCE [LARGE SCALE GENOMIC DNA]</scope>
    <source>
        <strain evidence="14">Blautia_wexlerae_LFYP_14</strain>
    </source>
</reference>
<keyword evidence="3" id="KW-0902">Two-component regulatory system</keyword>
<accession>A0A174E7L1</accession>
<dbReference type="GO" id="GO:0000976">
    <property type="term" value="F:transcription cis-regulatory region binding"/>
    <property type="evidence" value="ECO:0007669"/>
    <property type="project" value="TreeGrafter"/>
</dbReference>
<feature type="modified residue" description="4-aspartylphosphate" evidence="8">
    <location>
        <position position="54"/>
    </location>
</feature>
<keyword evidence="16" id="KW-1185">Reference proteome</keyword>
<dbReference type="Pfam" id="PF00486">
    <property type="entry name" value="Trans_reg_C"/>
    <property type="match status" value="1"/>
</dbReference>
<keyword evidence="5 9" id="KW-0238">DNA-binding</keyword>
<dbReference type="PANTHER" id="PTHR48111">
    <property type="entry name" value="REGULATOR OF RPOS"/>
    <property type="match status" value="1"/>
</dbReference>
<keyword evidence="4" id="KW-0805">Transcription regulation</keyword>
<dbReference type="Proteomes" id="UP000366766">
    <property type="component" value="Unassembled WGS sequence"/>
</dbReference>
<evidence type="ECO:0000256" key="9">
    <source>
        <dbReference type="PROSITE-ProRule" id="PRU01091"/>
    </source>
</evidence>
<reference evidence="12 15" key="1">
    <citation type="submission" date="2015-09" db="EMBL/GenBank/DDBJ databases">
        <authorList>
            <consortium name="Pathogen Informatics"/>
        </authorList>
    </citation>
    <scope>NUCLEOTIDE SEQUENCE [LARGE SCALE GENOMIC DNA]</scope>
    <source>
        <strain evidence="12 15">2789STDY5834863</strain>
    </source>
</reference>
<dbReference type="PROSITE" id="PS51755">
    <property type="entry name" value="OMPR_PHOB"/>
    <property type="match status" value="1"/>
</dbReference>
<dbReference type="GO" id="GO:0032993">
    <property type="term" value="C:protein-DNA complex"/>
    <property type="evidence" value="ECO:0007669"/>
    <property type="project" value="TreeGrafter"/>
</dbReference>
<feature type="domain" description="OmpR/PhoB-type" evidence="11">
    <location>
        <begin position="124"/>
        <end position="219"/>
    </location>
</feature>
<evidence type="ECO:0000259" key="10">
    <source>
        <dbReference type="PROSITE" id="PS50110"/>
    </source>
</evidence>
<evidence type="ECO:0000256" key="4">
    <source>
        <dbReference type="ARBA" id="ARBA00023015"/>
    </source>
</evidence>
<dbReference type="AlphaFoldDB" id="A0A174E7L1"/>
<evidence type="ECO:0000256" key="2">
    <source>
        <dbReference type="ARBA" id="ARBA00022553"/>
    </source>
</evidence>
<dbReference type="SUPFAM" id="SSF52172">
    <property type="entry name" value="CheY-like"/>
    <property type="match status" value="1"/>
</dbReference>
<evidence type="ECO:0000313" key="15">
    <source>
        <dbReference type="Proteomes" id="UP000095431"/>
    </source>
</evidence>